<organism evidence="1 2">
    <name type="scientific">Drosophila mauritiana</name>
    <name type="common">Fruit fly</name>
    <dbReference type="NCBI Taxonomy" id="7226"/>
    <lineage>
        <taxon>Eukaryota</taxon>
        <taxon>Metazoa</taxon>
        <taxon>Ecdysozoa</taxon>
        <taxon>Arthropoda</taxon>
        <taxon>Hexapoda</taxon>
        <taxon>Insecta</taxon>
        <taxon>Pterygota</taxon>
        <taxon>Neoptera</taxon>
        <taxon>Endopterygota</taxon>
        <taxon>Diptera</taxon>
        <taxon>Brachycera</taxon>
        <taxon>Muscomorpha</taxon>
        <taxon>Ephydroidea</taxon>
        <taxon>Drosophilidae</taxon>
        <taxon>Drosophila</taxon>
        <taxon>Sophophora</taxon>
    </lineage>
</organism>
<proteinExistence type="predicted"/>
<name>A0A6P8KSI5_DROMA</name>
<sequence length="191" mass="20804">MTSLKNSTVQDSSPQVPQNGMVTYGSGLVFGGKVYPVLVDGVPMQPPLGAHQAAMQQRMQMQQVQPQAPQAPHTHCPKSIVQHPIYQRTETRSPAPSYMSKPSQQSSVTCRGPVMVQQYPPSNNLAMMQPLQAQILQRQQMQTSMGSPCGTHGYCNLPTNAGGDSCGWDGYAMMQPMDASKPYTFGWSLTD</sequence>
<gene>
    <name evidence="2" type="primary">LOC117150454</name>
</gene>
<dbReference type="AlphaFoldDB" id="A0A6P8KSI5"/>
<protein>
    <submittedName>
        <fullName evidence="2">Uncharacterized protein LOC117150454</fullName>
    </submittedName>
</protein>
<dbReference type="GeneID" id="117150454"/>
<dbReference type="RefSeq" id="XP_033173235.1">
    <property type="nucleotide sequence ID" value="XM_033317344.1"/>
</dbReference>
<dbReference type="Proteomes" id="UP000515162">
    <property type="component" value="Chromosome 2L"/>
</dbReference>
<accession>A0A6P8KSI5</accession>
<reference evidence="2" key="1">
    <citation type="submission" date="2025-08" db="UniProtKB">
        <authorList>
            <consortium name="RefSeq"/>
        </authorList>
    </citation>
    <scope>IDENTIFICATION</scope>
    <source>
        <strain evidence="2">Mau12</strain>
        <tissue evidence="2">Whole Body</tissue>
    </source>
</reference>
<keyword evidence="1" id="KW-1185">Reference proteome</keyword>
<evidence type="ECO:0000313" key="2">
    <source>
        <dbReference type="RefSeq" id="XP_033173235.1"/>
    </source>
</evidence>
<evidence type="ECO:0000313" key="1">
    <source>
        <dbReference type="Proteomes" id="UP000515162"/>
    </source>
</evidence>